<comment type="caution">
    <text evidence="1">The sequence shown here is derived from an EMBL/GenBank/DDBJ whole genome shotgun (WGS) entry which is preliminary data.</text>
</comment>
<gene>
    <name evidence="1" type="ORF">HU200_065868</name>
</gene>
<evidence type="ECO:0000313" key="2">
    <source>
        <dbReference type="Proteomes" id="UP000636709"/>
    </source>
</evidence>
<proteinExistence type="predicted"/>
<reference evidence="1" key="1">
    <citation type="submission" date="2020-07" db="EMBL/GenBank/DDBJ databases">
        <title>Genome sequence and genetic diversity analysis of an under-domesticated orphan crop, white fonio (Digitaria exilis).</title>
        <authorList>
            <person name="Bennetzen J.L."/>
            <person name="Chen S."/>
            <person name="Ma X."/>
            <person name="Wang X."/>
            <person name="Yssel A.E.J."/>
            <person name="Chaluvadi S.R."/>
            <person name="Johnson M."/>
            <person name="Gangashetty P."/>
            <person name="Hamidou F."/>
            <person name="Sanogo M.D."/>
            <person name="Zwaenepoel A."/>
            <person name="Wallace J."/>
            <person name="Van De Peer Y."/>
            <person name="Van Deynze A."/>
        </authorList>
    </citation>
    <scope>NUCLEOTIDE SEQUENCE</scope>
    <source>
        <tissue evidence="1">Leaves</tissue>
    </source>
</reference>
<dbReference type="AlphaFoldDB" id="A0A834ZXY3"/>
<organism evidence="1 2">
    <name type="scientific">Digitaria exilis</name>
    <dbReference type="NCBI Taxonomy" id="1010633"/>
    <lineage>
        <taxon>Eukaryota</taxon>
        <taxon>Viridiplantae</taxon>
        <taxon>Streptophyta</taxon>
        <taxon>Embryophyta</taxon>
        <taxon>Tracheophyta</taxon>
        <taxon>Spermatophyta</taxon>
        <taxon>Magnoliopsida</taxon>
        <taxon>Liliopsida</taxon>
        <taxon>Poales</taxon>
        <taxon>Poaceae</taxon>
        <taxon>PACMAD clade</taxon>
        <taxon>Panicoideae</taxon>
        <taxon>Panicodae</taxon>
        <taxon>Paniceae</taxon>
        <taxon>Anthephorinae</taxon>
        <taxon>Digitaria</taxon>
    </lineage>
</organism>
<accession>A0A834ZXY3</accession>
<dbReference type="Proteomes" id="UP000636709">
    <property type="component" value="Unassembled WGS sequence"/>
</dbReference>
<keyword evidence="2" id="KW-1185">Reference proteome</keyword>
<evidence type="ECO:0000313" key="1">
    <source>
        <dbReference type="EMBL" id="KAF8646421.1"/>
    </source>
</evidence>
<dbReference type="EMBL" id="JACEFO010002900">
    <property type="protein sequence ID" value="KAF8646421.1"/>
    <property type="molecule type" value="Genomic_DNA"/>
</dbReference>
<protein>
    <submittedName>
        <fullName evidence="1">Uncharacterized protein</fullName>
    </submittedName>
</protein>
<name>A0A834ZXY3_9POAL</name>
<sequence>MIHLDECWFPITILKGKKLCKIHIHVISVFCKCKRRQLISFLAIILLKLDRPPLGYRFPQESNPCCRFSRALDDSFRFLFTLRHYYKTIFRGGQERFSEAVLRSASERVLLLVDINRDSFLFVT</sequence>